<evidence type="ECO:0000313" key="3">
    <source>
        <dbReference type="Proteomes" id="UP001281410"/>
    </source>
</evidence>
<accession>A0AAE0BAH0</accession>
<dbReference type="PANTHER" id="PTHR33710">
    <property type="entry name" value="BNAC02G09200D PROTEIN"/>
    <property type="match status" value="1"/>
</dbReference>
<proteinExistence type="predicted"/>
<dbReference type="PANTHER" id="PTHR33710:SF64">
    <property type="entry name" value="ENDONUCLEASE_EXONUCLEASE_PHOSPHATASE DOMAIN-CONTAINING PROTEIN"/>
    <property type="match status" value="1"/>
</dbReference>
<evidence type="ECO:0000313" key="2">
    <source>
        <dbReference type="EMBL" id="KAK3232395.1"/>
    </source>
</evidence>
<dbReference type="SUPFAM" id="SSF56219">
    <property type="entry name" value="DNase I-like"/>
    <property type="match status" value="1"/>
</dbReference>
<comment type="caution">
    <text evidence="2">The sequence shown here is derived from an EMBL/GenBank/DDBJ whole genome shotgun (WGS) entry which is preliminary data.</text>
</comment>
<gene>
    <name evidence="2" type="ORF">Dsin_004276</name>
</gene>
<dbReference type="AlphaFoldDB" id="A0AAE0BAH0"/>
<dbReference type="EMBL" id="JANJYJ010000001">
    <property type="protein sequence ID" value="KAK3232395.1"/>
    <property type="molecule type" value="Genomic_DNA"/>
</dbReference>
<name>A0AAE0BAH0_9ROSI</name>
<feature type="region of interest" description="Disordered" evidence="1">
    <location>
        <begin position="17"/>
        <end position="43"/>
    </location>
</feature>
<protein>
    <submittedName>
        <fullName evidence="2">Uncharacterized protein</fullName>
    </submittedName>
</protein>
<dbReference type="Proteomes" id="UP001281410">
    <property type="component" value="Unassembled WGS sequence"/>
</dbReference>
<reference evidence="2" key="1">
    <citation type="journal article" date="2023" name="Plant J.">
        <title>Genome sequences and population genomics provide insights into the demographic history, inbreeding, and mutation load of two 'living fossil' tree species of Dipteronia.</title>
        <authorList>
            <person name="Feng Y."/>
            <person name="Comes H.P."/>
            <person name="Chen J."/>
            <person name="Zhu S."/>
            <person name="Lu R."/>
            <person name="Zhang X."/>
            <person name="Li P."/>
            <person name="Qiu J."/>
            <person name="Olsen K.M."/>
            <person name="Qiu Y."/>
        </authorList>
    </citation>
    <scope>NUCLEOTIDE SEQUENCE</scope>
    <source>
        <strain evidence="2">NBL</strain>
    </source>
</reference>
<dbReference type="InterPro" id="IPR036691">
    <property type="entry name" value="Endo/exonu/phosph_ase_sf"/>
</dbReference>
<dbReference type="Gene3D" id="3.60.10.10">
    <property type="entry name" value="Endonuclease/exonuclease/phosphatase"/>
    <property type="match status" value="1"/>
</dbReference>
<sequence>MTLFHFISIIMEDDVDESRPVTSDNRTPKKRGRPRKLEMSSKNHGMITRRNKVRESDIQKISRKGNCLRGKVSSDGKEDTQVSNSREKAWILKEEIAKVIEAGAALGVDYRSLGSMGVKIGSWSLDEEISKVIEIRVALRFDFNGDESVLVKEITRQKIEELERLNEGEREVLWEFLIISQYVFPCPWGFGGDFNMVLEPSERNDGACPPVSLRNFNSFVLKSKVVDIPLQELKCTWTNCREKASWARLDWFLISPIILSWFPKLIQLGLSSSLSDHNAILIGAPCVDWGPILFKFYNGLLEEKPLIENARKAWLACKGGLLLCGKKKVPSSPICGLPSGWRNGNRGKNRGLNGFMKGIRTLDIFIILPMRGGGQISLVIYTLMVVDYFKNHFRMEQWCIPNIENLHFKQLTDQERDLLEVCFGKEEV</sequence>
<organism evidence="2 3">
    <name type="scientific">Dipteronia sinensis</name>
    <dbReference type="NCBI Taxonomy" id="43782"/>
    <lineage>
        <taxon>Eukaryota</taxon>
        <taxon>Viridiplantae</taxon>
        <taxon>Streptophyta</taxon>
        <taxon>Embryophyta</taxon>
        <taxon>Tracheophyta</taxon>
        <taxon>Spermatophyta</taxon>
        <taxon>Magnoliopsida</taxon>
        <taxon>eudicotyledons</taxon>
        <taxon>Gunneridae</taxon>
        <taxon>Pentapetalae</taxon>
        <taxon>rosids</taxon>
        <taxon>malvids</taxon>
        <taxon>Sapindales</taxon>
        <taxon>Sapindaceae</taxon>
        <taxon>Hippocastanoideae</taxon>
        <taxon>Acereae</taxon>
        <taxon>Dipteronia</taxon>
    </lineage>
</organism>
<evidence type="ECO:0000256" key="1">
    <source>
        <dbReference type="SAM" id="MobiDB-lite"/>
    </source>
</evidence>
<keyword evidence="3" id="KW-1185">Reference proteome</keyword>